<dbReference type="InterPro" id="IPR011006">
    <property type="entry name" value="CheY-like_superfamily"/>
</dbReference>
<proteinExistence type="predicted"/>
<dbReference type="PANTHER" id="PTHR37299:SF1">
    <property type="entry name" value="STAGE 0 SPORULATION PROTEIN A HOMOLOG"/>
    <property type="match status" value="1"/>
</dbReference>
<dbReference type="InterPro" id="IPR001789">
    <property type="entry name" value="Sig_transdc_resp-reg_receiver"/>
</dbReference>
<evidence type="ECO:0000256" key="1">
    <source>
        <dbReference type="PROSITE-ProRule" id="PRU00169"/>
    </source>
</evidence>
<dbReference type="Gene3D" id="2.40.50.1020">
    <property type="entry name" value="LytTr DNA-binding domain"/>
    <property type="match status" value="1"/>
</dbReference>
<keyword evidence="5" id="KW-1185">Reference proteome</keyword>
<dbReference type="PANTHER" id="PTHR37299">
    <property type="entry name" value="TRANSCRIPTIONAL REGULATOR-RELATED"/>
    <property type="match status" value="1"/>
</dbReference>
<dbReference type="Proteomes" id="UP001519363">
    <property type="component" value="Unassembled WGS sequence"/>
</dbReference>
<gene>
    <name evidence="4" type="ORF">JOF53_000579</name>
</gene>
<dbReference type="PROSITE" id="PS50110">
    <property type="entry name" value="RESPONSE_REGULATORY"/>
    <property type="match status" value="1"/>
</dbReference>
<comment type="caution">
    <text evidence="4">The sequence shown here is derived from an EMBL/GenBank/DDBJ whole genome shotgun (WGS) entry which is preliminary data.</text>
</comment>
<evidence type="ECO:0000313" key="5">
    <source>
        <dbReference type="Proteomes" id="UP001519363"/>
    </source>
</evidence>
<evidence type="ECO:0000313" key="4">
    <source>
        <dbReference type="EMBL" id="MBP2471707.1"/>
    </source>
</evidence>
<evidence type="ECO:0000259" key="2">
    <source>
        <dbReference type="PROSITE" id="PS50110"/>
    </source>
</evidence>
<dbReference type="Pfam" id="PF04397">
    <property type="entry name" value="LytTR"/>
    <property type="match status" value="1"/>
</dbReference>
<dbReference type="SUPFAM" id="SSF52172">
    <property type="entry name" value="CheY-like"/>
    <property type="match status" value="1"/>
</dbReference>
<keyword evidence="4" id="KW-0238">DNA-binding</keyword>
<protein>
    <submittedName>
        <fullName evidence="4">DNA-binding LytR/AlgR family response regulator</fullName>
    </submittedName>
</protein>
<keyword evidence="1" id="KW-0597">Phosphoprotein</keyword>
<sequence length="273" mass="29141">MHPLGCHLDPRDQAGGGPRVLAIDDEEPVLLDLLHQLRADPRLGRVDGASSGLAGLRLLAKATEDGSPPDAVFLDVRMPGVSGPDLARLLARFATPPKLVFVTAHGDFAVTAFELKAVDYVLKPVRADRLAEAVGRVLTALADRGPRSALPPPPRPAADEQITVELGGMTRTVPLTAVRWAEAQGDYVRLHTEGGSHLIRASLAALERRWANAGFVRIHRSRLVALSAISALRVDGGAMSVQVDARVLAVSRRHAGQVRDLLVRQTGSGAPRR</sequence>
<dbReference type="PROSITE" id="PS50930">
    <property type="entry name" value="HTH_LYTTR"/>
    <property type="match status" value="1"/>
</dbReference>
<organism evidence="4 5">
    <name type="scientific">Crossiella equi</name>
    <dbReference type="NCBI Taxonomy" id="130796"/>
    <lineage>
        <taxon>Bacteria</taxon>
        <taxon>Bacillati</taxon>
        <taxon>Actinomycetota</taxon>
        <taxon>Actinomycetes</taxon>
        <taxon>Pseudonocardiales</taxon>
        <taxon>Pseudonocardiaceae</taxon>
        <taxon>Crossiella</taxon>
    </lineage>
</organism>
<name>A0ABS5A650_9PSEU</name>
<feature type="domain" description="Response regulatory" evidence="2">
    <location>
        <begin position="19"/>
        <end position="138"/>
    </location>
</feature>
<dbReference type="RefSeq" id="WP_086784046.1">
    <property type="nucleotide sequence ID" value="NZ_JAGIOO010000001.1"/>
</dbReference>
<accession>A0ABS5A650</accession>
<dbReference type="Pfam" id="PF00072">
    <property type="entry name" value="Response_reg"/>
    <property type="match status" value="1"/>
</dbReference>
<dbReference type="SMART" id="SM00850">
    <property type="entry name" value="LytTR"/>
    <property type="match status" value="1"/>
</dbReference>
<dbReference type="EMBL" id="JAGIOO010000001">
    <property type="protein sequence ID" value="MBP2471707.1"/>
    <property type="molecule type" value="Genomic_DNA"/>
</dbReference>
<dbReference type="InterPro" id="IPR007492">
    <property type="entry name" value="LytTR_DNA-bd_dom"/>
</dbReference>
<reference evidence="4 5" key="1">
    <citation type="submission" date="2021-03" db="EMBL/GenBank/DDBJ databases">
        <title>Sequencing the genomes of 1000 actinobacteria strains.</title>
        <authorList>
            <person name="Klenk H.-P."/>
        </authorList>
    </citation>
    <scope>NUCLEOTIDE SEQUENCE [LARGE SCALE GENOMIC DNA]</scope>
    <source>
        <strain evidence="4 5">DSM 44580</strain>
    </source>
</reference>
<dbReference type="Gene3D" id="3.40.50.2300">
    <property type="match status" value="1"/>
</dbReference>
<dbReference type="SMART" id="SM00448">
    <property type="entry name" value="REC"/>
    <property type="match status" value="1"/>
</dbReference>
<feature type="domain" description="HTH LytTR-type" evidence="3">
    <location>
        <begin position="162"/>
        <end position="264"/>
    </location>
</feature>
<evidence type="ECO:0000259" key="3">
    <source>
        <dbReference type="PROSITE" id="PS50930"/>
    </source>
</evidence>
<dbReference type="InterPro" id="IPR046947">
    <property type="entry name" value="LytR-like"/>
</dbReference>
<feature type="modified residue" description="4-aspartylphosphate" evidence="1">
    <location>
        <position position="75"/>
    </location>
</feature>
<dbReference type="GO" id="GO:0003677">
    <property type="term" value="F:DNA binding"/>
    <property type="evidence" value="ECO:0007669"/>
    <property type="project" value="UniProtKB-KW"/>
</dbReference>